<evidence type="ECO:0000256" key="2">
    <source>
        <dbReference type="ARBA" id="ARBA00022448"/>
    </source>
</evidence>
<dbReference type="Proteomes" id="UP000704176">
    <property type="component" value="Unassembled WGS sequence"/>
</dbReference>
<keyword evidence="7" id="KW-0472">Membrane</keyword>
<comment type="similarity">
    <text evidence="1">Belongs to the ABC transporter superfamily.</text>
</comment>
<keyword evidence="3" id="KW-1003">Cell membrane</keyword>
<protein>
    <submittedName>
        <fullName evidence="9">ABC transporter ATP-binding protein</fullName>
    </submittedName>
</protein>
<evidence type="ECO:0000256" key="1">
    <source>
        <dbReference type="ARBA" id="ARBA00005417"/>
    </source>
</evidence>
<dbReference type="Pfam" id="PF00005">
    <property type="entry name" value="ABC_tran"/>
    <property type="match status" value="1"/>
</dbReference>
<dbReference type="InterPro" id="IPR003439">
    <property type="entry name" value="ABC_transporter-like_ATP-bd"/>
</dbReference>
<evidence type="ECO:0000256" key="3">
    <source>
        <dbReference type="ARBA" id="ARBA00022475"/>
    </source>
</evidence>
<keyword evidence="2" id="KW-0813">Transport</keyword>
<sequence>MARVELRALAKSFGAVPVLSGIDLDIADGEFLTLIGPSGCGKSTLIRMIAGLEPQTSGSISIGGVSIDHLRPHERRVAMVFQSYALYPHMSVFSNIALPLTMQRLSLWERLPLIKLLSSRRRRVMPEIAREVRAIAEQLQIEHLLDRRPARLSGGQRQRVALGRAMVRHPDVFLMDEPLSNLDAKLRVHMRTELAELHQRLKTTFIYVTHDQVEAMTMSDRVAMMDAGRILQLGTPTELYERPINIKVASFIGSPAINLLKAKVGHDGYIELMDRRLTLQTPLEPGADVTLGIRPEAMFPASSEEIRTGRASLPASLRRKENLGSEFILHFDVAGPASVVARVPAGPVVQAVNGSVELSFDVAACHIFNEQGERIEPNPLDSCELSRPRTLVASGGGV</sequence>
<feature type="domain" description="ABC transporter" evidence="8">
    <location>
        <begin position="4"/>
        <end position="252"/>
    </location>
</feature>
<dbReference type="PANTHER" id="PTHR43875:SF15">
    <property type="entry name" value="TREHALOSE IMPORT ATP-BINDING PROTEIN SUGC"/>
    <property type="match status" value="1"/>
</dbReference>
<keyword evidence="5 9" id="KW-0067">ATP-binding</keyword>
<dbReference type="Gene3D" id="3.40.50.300">
    <property type="entry name" value="P-loop containing nucleotide triphosphate hydrolases"/>
    <property type="match status" value="1"/>
</dbReference>
<dbReference type="CDD" id="cd03301">
    <property type="entry name" value="ABC_MalK_N"/>
    <property type="match status" value="1"/>
</dbReference>
<keyword evidence="4" id="KW-0547">Nucleotide-binding</keyword>
<dbReference type="InterPro" id="IPR015855">
    <property type="entry name" value="ABC_transpr_MalK-like"/>
</dbReference>
<dbReference type="InterPro" id="IPR012340">
    <property type="entry name" value="NA-bd_OB-fold"/>
</dbReference>
<organism evidence="9 10">
    <name type="scientific">Microvirga puerhi</name>
    <dbReference type="NCBI Taxonomy" id="2876078"/>
    <lineage>
        <taxon>Bacteria</taxon>
        <taxon>Pseudomonadati</taxon>
        <taxon>Pseudomonadota</taxon>
        <taxon>Alphaproteobacteria</taxon>
        <taxon>Hyphomicrobiales</taxon>
        <taxon>Methylobacteriaceae</taxon>
        <taxon>Microvirga</taxon>
    </lineage>
</organism>
<keyword evidence="10" id="KW-1185">Reference proteome</keyword>
<dbReference type="Gene3D" id="2.40.50.140">
    <property type="entry name" value="Nucleic acid-binding proteins"/>
    <property type="match status" value="1"/>
</dbReference>
<evidence type="ECO:0000259" key="8">
    <source>
        <dbReference type="PROSITE" id="PS50893"/>
    </source>
</evidence>
<dbReference type="SUPFAM" id="SSF50331">
    <property type="entry name" value="MOP-like"/>
    <property type="match status" value="1"/>
</dbReference>
<dbReference type="Pfam" id="PF17912">
    <property type="entry name" value="OB_MalK"/>
    <property type="match status" value="1"/>
</dbReference>
<dbReference type="InterPro" id="IPR003593">
    <property type="entry name" value="AAA+_ATPase"/>
</dbReference>
<evidence type="ECO:0000313" key="9">
    <source>
        <dbReference type="EMBL" id="MBZ6078429.1"/>
    </source>
</evidence>
<evidence type="ECO:0000256" key="5">
    <source>
        <dbReference type="ARBA" id="ARBA00022840"/>
    </source>
</evidence>
<dbReference type="EMBL" id="JAIRBM010000018">
    <property type="protein sequence ID" value="MBZ6078429.1"/>
    <property type="molecule type" value="Genomic_DNA"/>
</dbReference>
<dbReference type="PROSITE" id="PS00211">
    <property type="entry name" value="ABC_TRANSPORTER_1"/>
    <property type="match status" value="1"/>
</dbReference>
<evidence type="ECO:0000256" key="4">
    <source>
        <dbReference type="ARBA" id="ARBA00022741"/>
    </source>
</evidence>
<dbReference type="SUPFAM" id="SSF52540">
    <property type="entry name" value="P-loop containing nucleoside triphosphate hydrolases"/>
    <property type="match status" value="1"/>
</dbReference>
<dbReference type="InterPro" id="IPR040582">
    <property type="entry name" value="OB_MalK-like"/>
</dbReference>
<reference evidence="9 10" key="1">
    <citation type="submission" date="2021-09" db="EMBL/GenBank/DDBJ databases">
        <title>The complete genome sequence of a new microorganism.</title>
        <authorList>
            <person name="Zi Z."/>
        </authorList>
    </citation>
    <scope>NUCLEOTIDE SEQUENCE [LARGE SCALE GENOMIC DNA]</scope>
    <source>
        <strain evidence="9 10">WGZ8</strain>
    </source>
</reference>
<evidence type="ECO:0000256" key="7">
    <source>
        <dbReference type="ARBA" id="ARBA00023136"/>
    </source>
</evidence>
<accession>A0ABS7VTC5</accession>
<name>A0ABS7VTC5_9HYPH</name>
<dbReference type="RefSeq" id="WP_224315180.1">
    <property type="nucleotide sequence ID" value="NZ_JAIRBM010000018.1"/>
</dbReference>
<comment type="caution">
    <text evidence="9">The sequence shown here is derived from an EMBL/GenBank/DDBJ whole genome shotgun (WGS) entry which is preliminary data.</text>
</comment>
<evidence type="ECO:0000313" key="10">
    <source>
        <dbReference type="Proteomes" id="UP000704176"/>
    </source>
</evidence>
<proteinExistence type="inferred from homology"/>
<keyword evidence="6" id="KW-1278">Translocase</keyword>
<dbReference type="InterPro" id="IPR027417">
    <property type="entry name" value="P-loop_NTPase"/>
</dbReference>
<dbReference type="PANTHER" id="PTHR43875">
    <property type="entry name" value="MALTODEXTRIN IMPORT ATP-BINDING PROTEIN MSMX"/>
    <property type="match status" value="1"/>
</dbReference>
<evidence type="ECO:0000256" key="6">
    <source>
        <dbReference type="ARBA" id="ARBA00022967"/>
    </source>
</evidence>
<dbReference type="GO" id="GO:0005524">
    <property type="term" value="F:ATP binding"/>
    <property type="evidence" value="ECO:0007669"/>
    <property type="project" value="UniProtKB-KW"/>
</dbReference>
<gene>
    <name evidence="9" type="ORF">K9B37_19415</name>
</gene>
<dbReference type="InterPro" id="IPR017871">
    <property type="entry name" value="ABC_transporter-like_CS"/>
</dbReference>
<dbReference type="PROSITE" id="PS50893">
    <property type="entry name" value="ABC_TRANSPORTER_2"/>
    <property type="match status" value="1"/>
</dbReference>
<dbReference type="SMART" id="SM00382">
    <property type="entry name" value="AAA"/>
    <property type="match status" value="1"/>
</dbReference>
<dbReference type="InterPro" id="IPR008995">
    <property type="entry name" value="Mo/tungstate-bd_C_term_dom"/>
</dbReference>
<dbReference type="Gene3D" id="2.40.50.100">
    <property type="match status" value="1"/>
</dbReference>
<dbReference type="InterPro" id="IPR047641">
    <property type="entry name" value="ABC_transpr_MalK/UgpC-like"/>
</dbReference>